<organism evidence="3 4">
    <name type="scientific">Bordetella pseudohinzii</name>
    <dbReference type="NCBI Taxonomy" id="1331258"/>
    <lineage>
        <taxon>Bacteria</taxon>
        <taxon>Pseudomonadati</taxon>
        <taxon>Pseudomonadota</taxon>
        <taxon>Betaproteobacteria</taxon>
        <taxon>Burkholderiales</taxon>
        <taxon>Alcaligenaceae</taxon>
        <taxon>Bordetella</taxon>
    </lineage>
</organism>
<evidence type="ECO:0000313" key="4">
    <source>
        <dbReference type="Proteomes" id="UP000053096"/>
    </source>
</evidence>
<keyword evidence="5" id="KW-1185">Reference proteome</keyword>
<keyword evidence="2" id="KW-0614">Plasmid</keyword>
<feature type="region of interest" description="Disordered" evidence="1">
    <location>
        <begin position="1"/>
        <end position="32"/>
    </location>
</feature>
<dbReference type="AlphaFoldDB" id="A0A0M7HS31"/>
<dbReference type="EMBL" id="CYTV01000017">
    <property type="protein sequence ID" value="CUJ13514.1"/>
    <property type="molecule type" value="Genomic_DNA"/>
</dbReference>
<evidence type="ECO:0000313" key="5">
    <source>
        <dbReference type="Proteomes" id="UP000092950"/>
    </source>
</evidence>
<dbReference type="Proteomes" id="UP000053096">
    <property type="component" value="Unassembled WGS sequence"/>
</dbReference>
<reference evidence="2 5" key="2">
    <citation type="submission" date="2016-07" db="EMBL/GenBank/DDBJ databases">
        <title>Complete genome sequences of Bordetella pseudohinzii.</title>
        <authorList>
            <person name="Spilker T."/>
            <person name="Darrah R."/>
            <person name="LiPuma J.J."/>
        </authorList>
    </citation>
    <scope>NUCLEOTIDE SEQUENCE [LARGE SCALE GENOMIC DNA]</scope>
    <source>
        <strain evidence="2 5">HI4681</strain>
        <plasmid evidence="2 5">unnamed1</plasmid>
    </source>
</reference>
<sequence>MNEEKMRTPTDGVDQLKGIGDHFKRSRSRQQYLSTKKVIWGRQKSSSWDPEPESENGDYALDGRMAPCVYCGFLGFGQAVDNLNDNHTDVAPENLAAVDRLCHAWHHLGELEPGQGLMIFLPGLEPQDVIHLQRTVFVALNTGSEEQREEARGLLNWLASHNRYVKEAWGTDQPSHFGEAFTSSNSDPLARQYGPLRDVALLLNPTQVAELLPRWAVETYRAIPRDEWEGRAKELVNATI</sequence>
<dbReference type="KEGG" id="bpdz:BBN53_21115"/>
<dbReference type="Proteomes" id="UP000092950">
    <property type="component" value="Plasmid unnamed1"/>
</dbReference>
<protein>
    <submittedName>
        <fullName evidence="3">Uncharacterized protein</fullName>
    </submittedName>
</protein>
<proteinExistence type="predicted"/>
<gene>
    <name evidence="2" type="ORF">BBN53_21115</name>
    <name evidence="3" type="ORF">ERS370011_03936</name>
</gene>
<accession>A0A0M7HS31</accession>
<evidence type="ECO:0000256" key="1">
    <source>
        <dbReference type="SAM" id="MobiDB-lite"/>
    </source>
</evidence>
<dbReference type="OrthoDB" id="6696486at2"/>
<reference evidence="3 4" key="1">
    <citation type="submission" date="2015-09" db="EMBL/GenBank/DDBJ databases">
        <authorList>
            <person name="Jackson K.R."/>
            <person name="Lunt B.L."/>
            <person name="Fisher J.N.B."/>
            <person name="Gardner A.V."/>
            <person name="Bailey M.E."/>
            <person name="Deus L.M."/>
            <person name="Earl A.S."/>
            <person name="Gibby P.D."/>
            <person name="Hartmann K.A."/>
            <person name="Liu J.E."/>
            <person name="Manci A.M."/>
            <person name="Nielsen D.A."/>
            <person name="Solomon M.B."/>
            <person name="Breakwell D.P."/>
            <person name="Burnett S.H."/>
            <person name="Grose J.H."/>
        </authorList>
    </citation>
    <scope>NUCLEOTIDE SEQUENCE [LARGE SCALE GENOMIC DNA]</scope>
    <source>
        <strain evidence="3 4">2789STDY5608636</strain>
    </source>
</reference>
<evidence type="ECO:0000313" key="3">
    <source>
        <dbReference type="EMBL" id="CUJ13514.1"/>
    </source>
</evidence>
<evidence type="ECO:0000313" key="2">
    <source>
        <dbReference type="EMBL" id="ANY18524.1"/>
    </source>
</evidence>
<name>A0A0M7HS31_9BORD</name>
<dbReference type="RefSeq" id="WP_053073255.1">
    <property type="nucleotide sequence ID" value="NZ_CAJGUP010000012.1"/>
</dbReference>
<geneLocation type="plasmid" evidence="2 5">
    <name>unnamed1</name>
</geneLocation>
<dbReference type="EMBL" id="CP016441">
    <property type="protein sequence ID" value="ANY18524.1"/>
    <property type="molecule type" value="Genomic_DNA"/>
</dbReference>